<dbReference type="EMBL" id="KV407460">
    <property type="protein sequence ID" value="KZF21870.1"/>
    <property type="molecule type" value="Genomic_DNA"/>
</dbReference>
<proteinExistence type="inferred from homology"/>
<dbReference type="InterPro" id="IPR048369">
    <property type="entry name" value="COG6_C"/>
</dbReference>
<dbReference type="Pfam" id="PF06419">
    <property type="entry name" value="COG6_N"/>
    <property type="match status" value="1"/>
</dbReference>
<comment type="subunit">
    <text evidence="10">Component of the conserved oligomeric Golgi complex.</text>
</comment>
<evidence type="ECO:0000259" key="12">
    <source>
        <dbReference type="Pfam" id="PF06419"/>
    </source>
</evidence>
<protein>
    <recommendedName>
        <fullName evidence="3 10">Conserved oligomeric Golgi complex subunit 6</fullName>
        <shortName evidence="10">COG complex subunit 6</shortName>
    </recommendedName>
    <alternativeName>
        <fullName evidence="8 10">Component of oligomeric Golgi complex 6</fullName>
    </alternativeName>
</protein>
<keyword evidence="15" id="KW-1185">Reference proteome</keyword>
<evidence type="ECO:0000256" key="3">
    <source>
        <dbReference type="ARBA" id="ARBA00020973"/>
    </source>
</evidence>
<dbReference type="OrthoDB" id="272987at2759"/>
<dbReference type="GO" id="GO:0006891">
    <property type="term" value="P:intra-Golgi vesicle-mediated transport"/>
    <property type="evidence" value="ECO:0007669"/>
    <property type="project" value="UniProtKB-UniRule"/>
</dbReference>
<gene>
    <name evidence="14" type="ORF">L228DRAFT_221911</name>
</gene>
<dbReference type="Proteomes" id="UP000076632">
    <property type="component" value="Unassembled WGS sequence"/>
</dbReference>
<comment type="subcellular location">
    <subcellularLocation>
        <location evidence="1 10">Golgi apparatus membrane</location>
        <topology evidence="1 10">Peripheral membrane protein</topology>
    </subcellularLocation>
</comment>
<evidence type="ECO:0000256" key="8">
    <source>
        <dbReference type="ARBA" id="ARBA00031348"/>
    </source>
</evidence>
<dbReference type="PANTHER" id="PTHR21506">
    <property type="entry name" value="COMPONENT OF OLIGOMERIC GOLGI COMPLEX 6"/>
    <property type="match status" value="1"/>
</dbReference>
<dbReference type="InParanoid" id="A0A165G8K0"/>
<dbReference type="RefSeq" id="XP_018187425.1">
    <property type="nucleotide sequence ID" value="XM_018330286.1"/>
</dbReference>
<dbReference type="GeneID" id="28895423"/>
<dbReference type="FunCoup" id="A0A165G8K0">
    <property type="interactions" value="250"/>
</dbReference>
<accession>A0A165G8K0</accession>
<evidence type="ECO:0000256" key="7">
    <source>
        <dbReference type="ARBA" id="ARBA00023136"/>
    </source>
</evidence>
<evidence type="ECO:0000256" key="10">
    <source>
        <dbReference type="RuleBase" id="RU365075"/>
    </source>
</evidence>
<dbReference type="Pfam" id="PF20653">
    <property type="entry name" value="COG6_C"/>
    <property type="match status" value="1"/>
</dbReference>
<dbReference type="GO" id="GO:0000139">
    <property type="term" value="C:Golgi membrane"/>
    <property type="evidence" value="ECO:0007669"/>
    <property type="project" value="UniProtKB-SubCell"/>
</dbReference>
<evidence type="ECO:0000256" key="11">
    <source>
        <dbReference type="SAM" id="MobiDB-lite"/>
    </source>
</evidence>
<dbReference type="PANTHER" id="PTHR21506:SF0">
    <property type="entry name" value="CONSERVED OLIGOMERIC GOLGI COMPLEX SUBUNIT 6"/>
    <property type="match status" value="1"/>
</dbReference>
<evidence type="ECO:0000313" key="14">
    <source>
        <dbReference type="EMBL" id="KZF21870.1"/>
    </source>
</evidence>
<keyword evidence="4 10" id="KW-0813">Transport</keyword>
<dbReference type="OMA" id="HSCLDFF"/>
<dbReference type="GO" id="GO:0015031">
    <property type="term" value="P:protein transport"/>
    <property type="evidence" value="ECO:0007669"/>
    <property type="project" value="UniProtKB-KW"/>
</dbReference>
<keyword evidence="5 10" id="KW-0653">Protein transport</keyword>
<keyword evidence="7 10" id="KW-0472">Membrane</keyword>
<keyword evidence="6 10" id="KW-0333">Golgi apparatus</keyword>
<evidence type="ECO:0000256" key="6">
    <source>
        <dbReference type="ARBA" id="ARBA00023034"/>
    </source>
</evidence>
<feature type="compositionally biased region" description="Low complexity" evidence="11">
    <location>
        <begin position="21"/>
        <end position="33"/>
    </location>
</feature>
<evidence type="ECO:0000256" key="5">
    <source>
        <dbReference type="ARBA" id="ARBA00022927"/>
    </source>
</evidence>
<reference evidence="14 15" key="1">
    <citation type="journal article" date="2016" name="Fungal Biol.">
        <title>The genome of Xylona heveae provides a window into fungal endophytism.</title>
        <authorList>
            <person name="Gazis R."/>
            <person name="Kuo A."/>
            <person name="Riley R."/>
            <person name="LaButti K."/>
            <person name="Lipzen A."/>
            <person name="Lin J."/>
            <person name="Amirebrahimi M."/>
            <person name="Hesse C.N."/>
            <person name="Spatafora J.W."/>
            <person name="Henrissat B."/>
            <person name="Hainaut M."/>
            <person name="Grigoriev I.V."/>
            <person name="Hibbett D.S."/>
        </authorList>
    </citation>
    <scope>NUCLEOTIDE SEQUENCE [LARGE SCALE GENOMIC DNA]</scope>
    <source>
        <strain evidence="14 15">TC161</strain>
    </source>
</reference>
<evidence type="ECO:0000313" key="15">
    <source>
        <dbReference type="Proteomes" id="UP000076632"/>
    </source>
</evidence>
<feature type="domain" description="Conserved Oligomeric Golgi complex subunit 6 C-terminal" evidence="13">
    <location>
        <begin position="216"/>
        <end position="709"/>
    </location>
</feature>
<dbReference type="SMART" id="SM01087">
    <property type="entry name" value="COG6"/>
    <property type="match status" value="1"/>
</dbReference>
<feature type="region of interest" description="Disordered" evidence="11">
    <location>
        <begin position="1"/>
        <end position="44"/>
    </location>
</feature>
<comment type="function">
    <text evidence="10">Acts as component of the peripheral membrane COG complex that is involved in intra-Golgi protein trafficking. COG is located at the cis-Golgi, and regulates tethering of retrograde intra-Golgi vesicles and possibly a number of other membrane trafficking events.</text>
</comment>
<evidence type="ECO:0000256" key="4">
    <source>
        <dbReference type="ARBA" id="ARBA00022448"/>
    </source>
</evidence>
<feature type="domain" description="Conserved oligomeric complex COG6 N-terminal" evidence="12">
    <location>
        <begin position="72"/>
        <end position="185"/>
    </location>
</feature>
<evidence type="ECO:0000256" key="2">
    <source>
        <dbReference type="ARBA" id="ARBA00011023"/>
    </source>
</evidence>
<evidence type="ECO:0000256" key="1">
    <source>
        <dbReference type="ARBA" id="ARBA00004395"/>
    </source>
</evidence>
<feature type="compositionally biased region" description="Basic and acidic residues" evidence="11">
    <location>
        <begin position="7"/>
        <end position="20"/>
    </location>
</feature>
<evidence type="ECO:0000256" key="9">
    <source>
        <dbReference type="ARBA" id="ARBA00043873"/>
    </source>
</evidence>
<name>A0A165G8K0_XYLHT</name>
<dbReference type="InterPro" id="IPR048368">
    <property type="entry name" value="COG6_N"/>
</dbReference>
<evidence type="ECO:0000259" key="13">
    <source>
        <dbReference type="Pfam" id="PF20653"/>
    </source>
</evidence>
<comment type="function">
    <text evidence="9">Acts as a component of the peripheral membrane COG complex that is involved in intra-Golgi protein trafficking. COG is located at the cis-Golgi, and regulates tethering of retrograde intra-Golgi vesicles and possibly a number of other membrane trafficking events.</text>
</comment>
<dbReference type="AlphaFoldDB" id="A0A165G8K0"/>
<sequence>MTTGYFSERRESLPLDRLDDGLSPGPYSVSPGSPATPTGAVSRPSNALANRVTAVLSASYSDLDIRDALEVLDAKKFENTPETRRRLRLDVQREVIDCNGEIIKEFGKVAEQLKRIGSTIESLNNCCNDMRKHISAARQETGPVLEEAATVMEQKRQEEVKQKLLDAFNTHFILSEQDMLSLTSTAEPVDERFFDTLGRAKRIHADCQVLLGTENQRLGLELLEQCSKAVNSAYQKLYRWIERQFKTLNLENPQLSSSIRRALRVLAEKPALFQTCLDLFAESREYVLSDSFYTALTGIASEGGKQSSVKPIELYAHDPLRYVGDMLAWTHSAAVSEREALEVLFIAEGEQIARGIQAGINSEPWALRSDGETEVFDGVKALNQLVSRGLAGVARLLKQRTEQVIQSHEESILAYKIYNLVGFYVATFSRLLSPESPVLEVLEGLSKTAMDKFRSTMRDHITAVQGDLVQAPIDLAVPESLRGVLNDLSALMKSYDTSLTPTESREASFEPILLDVLEPYLDSSEGLAKTLDEPQNSIFIVNCMLAARDTLSSFTFTEEKIIALEKTIQEHASRLKEYLHGYFIHMSGLGPLLRAILALSDAKDDISAIPSLEPFQPPKLQAASQTLDDFLPSALMDASENIKRLQNSRMVQSITEEAADRFCSDFELLEARILASDELRADKESDEDGEIGPLRSFFPRTSAEIRVLLS</sequence>
<dbReference type="STRING" id="1328760.A0A165G8K0"/>
<dbReference type="InterPro" id="IPR010490">
    <property type="entry name" value="COG6"/>
</dbReference>
<organism evidence="14 15">
    <name type="scientific">Xylona heveae (strain CBS 132557 / TC161)</name>
    <dbReference type="NCBI Taxonomy" id="1328760"/>
    <lineage>
        <taxon>Eukaryota</taxon>
        <taxon>Fungi</taxon>
        <taxon>Dikarya</taxon>
        <taxon>Ascomycota</taxon>
        <taxon>Pezizomycotina</taxon>
        <taxon>Xylonomycetes</taxon>
        <taxon>Xylonales</taxon>
        <taxon>Xylonaceae</taxon>
        <taxon>Xylona</taxon>
    </lineage>
</organism>
<comment type="similarity">
    <text evidence="2 10">Belongs to the COG6 family.</text>
</comment>
<dbReference type="GO" id="GO:0017119">
    <property type="term" value="C:Golgi transport complex"/>
    <property type="evidence" value="ECO:0007669"/>
    <property type="project" value="UniProtKB-UniRule"/>
</dbReference>